<feature type="non-terminal residue" evidence="7">
    <location>
        <position position="1"/>
    </location>
</feature>
<dbReference type="GO" id="GO:0005856">
    <property type="term" value="C:cytoskeleton"/>
    <property type="evidence" value="ECO:0007669"/>
    <property type="project" value="UniProtKB-SubCell"/>
</dbReference>
<dbReference type="InterPro" id="IPR027329">
    <property type="entry name" value="TPX2_C"/>
</dbReference>
<dbReference type="EMBL" id="CAAALY010024188">
    <property type="protein sequence ID" value="VEL15312.1"/>
    <property type="molecule type" value="Genomic_DNA"/>
</dbReference>
<evidence type="ECO:0000256" key="4">
    <source>
        <dbReference type="ARBA" id="ARBA00023212"/>
    </source>
</evidence>
<comment type="similarity">
    <text evidence="2">Belongs to the TPX2 family.</text>
</comment>
<evidence type="ECO:0000256" key="2">
    <source>
        <dbReference type="ARBA" id="ARBA00005885"/>
    </source>
</evidence>
<feature type="domain" description="TPX2 C-terminal" evidence="6">
    <location>
        <begin position="45"/>
        <end position="119"/>
    </location>
</feature>
<comment type="subcellular location">
    <subcellularLocation>
        <location evidence="1">Cytoplasm</location>
        <location evidence="1">Cytoskeleton</location>
    </subcellularLocation>
</comment>
<feature type="compositionally biased region" description="Low complexity" evidence="5">
    <location>
        <begin position="7"/>
        <end position="19"/>
    </location>
</feature>
<dbReference type="AlphaFoldDB" id="A0A3S5A9K0"/>
<evidence type="ECO:0000256" key="1">
    <source>
        <dbReference type="ARBA" id="ARBA00004245"/>
    </source>
</evidence>
<keyword evidence="4" id="KW-0206">Cytoskeleton</keyword>
<dbReference type="Proteomes" id="UP000784294">
    <property type="component" value="Unassembled WGS sequence"/>
</dbReference>
<organism evidence="7 8">
    <name type="scientific">Protopolystoma xenopodis</name>
    <dbReference type="NCBI Taxonomy" id="117903"/>
    <lineage>
        <taxon>Eukaryota</taxon>
        <taxon>Metazoa</taxon>
        <taxon>Spiralia</taxon>
        <taxon>Lophotrochozoa</taxon>
        <taxon>Platyhelminthes</taxon>
        <taxon>Monogenea</taxon>
        <taxon>Polyopisthocotylea</taxon>
        <taxon>Polystomatidea</taxon>
        <taxon>Polystomatidae</taxon>
        <taxon>Protopolystoma</taxon>
    </lineage>
</organism>
<comment type="caution">
    <text evidence="7">The sequence shown here is derived from an EMBL/GenBank/DDBJ whole genome shotgun (WGS) entry which is preliminary data.</text>
</comment>
<evidence type="ECO:0000256" key="5">
    <source>
        <dbReference type="SAM" id="MobiDB-lite"/>
    </source>
</evidence>
<evidence type="ECO:0000256" key="3">
    <source>
        <dbReference type="ARBA" id="ARBA00022490"/>
    </source>
</evidence>
<evidence type="ECO:0000259" key="6">
    <source>
        <dbReference type="Pfam" id="PF06886"/>
    </source>
</evidence>
<evidence type="ECO:0000313" key="7">
    <source>
        <dbReference type="EMBL" id="VEL15312.1"/>
    </source>
</evidence>
<dbReference type="OrthoDB" id="1684416at2759"/>
<dbReference type="Pfam" id="PF06886">
    <property type="entry name" value="TPX2"/>
    <property type="match status" value="1"/>
</dbReference>
<protein>
    <recommendedName>
        <fullName evidence="6">TPX2 C-terminal domain-containing protein</fullName>
    </recommendedName>
</protein>
<gene>
    <name evidence="7" type="ORF">PXEA_LOCUS8752</name>
</gene>
<sequence>SETFQPDSSSSSINSISDNQLHRVLYSRPFEPQPSKKEPTLPQEFELMTRHRAHERAAFDIRVSTINSQKEAEVKAVSLIKGKEEAKLLRIKRNASVHRPEPIRKYKNVDISGTKPPLTKPKSPNFVKRPVHKGSSTCV</sequence>
<feature type="region of interest" description="Disordered" evidence="5">
    <location>
        <begin position="108"/>
        <end position="139"/>
    </location>
</feature>
<reference evidence="7" key="1">
    <citation type="submission" date="2018-11" db="EMBL/GenBank/DDBJ databases">
        <authorList>
            <consortium name="Pathogen Informatics"/>
        </authorList>
    </citation>
    <scope>NUCLEOTIDE SEQUENCE</scope>
</reference>
<feature type="region of interest" description="Disordered" evidence="5">
    <location>
        <begin position="1"/>
        <end position="20"/>
    </location>
</feature>
<keyword evidence="8" id="KW-1185">Reference proteome</keyword>
<accession>A0A3S5A9K0</accession>
<name>A0A3S5A9K0_9PLAT</name>
<keyword evidence="3" id="KW-0963">Cytoplasm</keyword>
<evidence type="ECO:0000313" key="8">
    <source>
        <dbReference type="Proteomes" id="UP000784294"/>
    </source>
</evidence>
<proteinExistence type="inferred from homology"/>